<evidence type="ECO:0000256" key="6">
    <source>
        <dbReference type="ARBA" id="ARBA00022989"/>
    </source>
</evidence>
<proteinExistence type="inferred from homology"/>
<gene>
    <name evidence="10" type="primary">rarD</name>
    <name evidence="10" type="ORF">OJ962_09165</name>
</gene>
<comment type="caution">
    <text evidence="10">The sequence shown here is derived from an EMBL/GenBank/DDBJ whole genome shotgun (WGS) entry which is preliminary data.</text>
</comment>
<keyword evidence="4" id="KW-1003">Cell membrane</keyword>
<keyword evidence="6 8" id="KW-1133">Transmembrane helix</keyword>
<evidence type="ECO:0000256" key="1">
    <source>
        <dbReference type="ARBA" id="ARBA00004651"/>
    </source>
</evidence>
<dbReference type="SUPFAM" id="SSF103481">
    <property type="entry name" value="Multidrug resistance efflux transporter EmrE"/>
    <property type="match status" value="2"/>
</dbReference>
<feature type="transmembrane region" description="Helical" evidence="8">
    <location>
        <begin position="270"/>
        <end position="288"/>
    </location>
</feature>
<dbReference type="InterPro" id="IPR037185">
    <property type="entry name" value="EmrE-like"/>
</dbReference>
<feature type="transmembrane region" description="Helical" evidence="8">
    <location>
        <begin position="104"/>
        <end position="121"/>
    </location>
</feature>
<dbReference type="NCBIfam" id="TIGR00688">
    <property type="entry name" value="rarD"/>
    <property type="match status" value="1"/>
</dbReference>
<evidence type="ECO:0000259" key="9">
    <source>
        <dbReference type="Pfam" id="PF00892"/>
    </source>
</evidence>
<dbReference type="EMBL" id="JAPCID010000010">
    <property type="protein sequence ID" value="MDA0137665.1"/>
    <property type="molecule type" value="Genomic_DNA"/>
</dbReference>
<accession>A0ABT4RH63</accession>
<organism evidence="10 11">
    <name type="scientific">Solirubrobacter deserti</name>
    <dbReference type="NCBI Taxonomy" id="2282478"/>
    <lineage>
        <taxon>Bacteria</taxon>
        <taxon>Bacillati</taxon>
        <taxon>Actinomycetota</taxon>
        <taxon>Thermoleophilia</taxon>
        <taxon>Solirubrobacterales</taxon>
        <taxon>Solirubrobacteraceae</taxon>
        <taxon>Solirubrobacter</taxon>
    </lineage>
</organism>
<comment type="similarity">
    <text evidence="2">Belongs to the EamA transporter family.</text>
</comment>
<evidence type="ECO:0000256" key="2">
    <source>
        <dbReference type="ARBA" id="ARBA00007362"/>
    </source>
</evidence>
<name>A0ABT4RH63_9ACTN</name>
<dbReference type="InterPro" id="IPR004626">
    <property type="entry name" value="RarD"/>
</dbReference>
<feature type="transmembrane region" description="Helical" evidence="8">
    <location>
        <begin position="210"/>
        <end position="232"/>
    </location>
</feature>
<keyword evidence="5 8" id="KW-0812">Transmembrane</keyword>
<evidence type="ECO:0000256" key="8">
    <source>
        <dbReference type="SAM" id="Phobius"/>
    </source>
</evidence>
<feature type="transmembrane region" description="Helical" evidence="8">
    <location>
        <begin position="179"/>
        <end position="198"/>
    </location>
</feature>
<feature type="domain" description="EamA" evidence="9">
    <location>
        <begin position="10"/>
        <end position="144"/>
    </location>
</feature>
<dbReference type="PANTHER" id="PTHR22911:SF137">
    <property type="entry name" value="SOLUTE CARRIER FAMILY 35 MEMBER G2-RELATED"/>
    <property type="match status" value="1"/>
</dbReference>
<feature type="transmembrane region" description="Helical" evidence="8">
    <location>
        <begin position="12"/>
        <end position="29"/>
    </location>
</feature>
<evidence type="ECO:0000256" key="7">
    <source>
        <dbReference type="ARBA" id="ARBA00023136"/>
    </source>
</evidence>
<feature type="transmembrane region" description="Helical" evidence="8">
    <location>
        <begin position="73"/>
        <end position="92"/>
    </location>
</feature>
<dbReference type="InterPro" id="IPR000620">
    <property type="entry name" value="EamA_dom"/>
</dbReference>
<evidence type="ECO:0000256" key="3">
    <source>
        <dbReference type="ARBA" id="ARBA00022448"/>
    </source>
</evidence>
<keyword evidence="3" id="KW-0813">Transport</keyword>
<dbReference type="RefSeq" id="WP_202957660.1">
    <property type="nucleotide sequence ID" value="NZ_JAPCID010000010.1"/>
</dbReference>
<evidence type="ECO:0000313" key="10">
    <source>
        <dbReference type="EMBL" id="MDA0137665.1"/>
    </source>
</evidence>
<reference evidence="10" key="1">
    <citation type="submission" date="2022-10" db="EMBL/GenBank/DDBJ databases">
        <title>The WGS of Solirubrobacter sp. CPCC 204708.</title>
        <authorList>
            <person name="Jiang Z."/>
        </authorList>
    </citation>
    <scope>NUCLEOTIDE SEQUENCE</scope>
    <source>
        <strain evidence="10">CPCC 204708</strain>
    </source>
</reference>
<sequence length="298" mass="32041">MTAALTRSRSGFLAGLAAYLLWGLFPLYWPLLKPAGAIEILAHRIVWSVVLLVAILALTHGFRWARELDRKRVLLLGLAAVLITVNWGAFIYGVNSDHVVETSLGYFINPLVTVALAVSVVGEKLRRAQWAAVVIAGVAVAVLTVAYGRPPWIALTLAFSFGFYGLVKKQVGLEGTQSLAVETAFLTVPALLVVLWFAGSGEGTFGHEGVGHALLMIGGGVATAVPLMLFGAAAIRVPLTTIGLLQYLAPIMQFLIGVLVYGEHMPLERWLGFTLVWLAVIVFTADSVRARARRPAMT</sequence>
<dbReference type="Proteomes" id="UP001147700">
    <property type="component" value="Unassembled WGS sequence"/>
</dbReference>
<protein>
    <submittedName>
        <fullName evidence="10">EamA family transporter RarD</fullName>
    </submittedName>
</protein>
<evidence type="ECO:0000256" key="4">
    <source>
        <dbReference type="ARBA" id="ARBA00022475"/>
    </source>
</evidence>
<dbReference type="Pfam" id="PF00892">
    <property type="entry name" value="EamA"/>
    <property type="match status" value="2"/>
</dbReference>
<comment type="subcellular location">
    <subcellularLocation>
        <location evidence="1">Cell membrane</location>
        <topology evidence="1">Multi-pass membrane protein</topology>
    </subcellularLocation>
</comment>
<evidence type="ECO:0000313" key="11">
    <source>
        <dbReference type="Proteomes" id="UP001147700"/>
    </source>
</evidence>
<feature type="domain" description="EamA" evidence="9">
    <location>
        <begin position="153"/>
        <end position="283"/>
    </location>
</feature>
<dbReference type="PANTHER" id="PTHR22911">
    <property type="entry name" value="ACYL-MALONYL CONDENSING ENZYME-RELATED"/>
    <property type="match status" value="1"/>
</dbReference>
<feature type="transmembrane region" description="Helical" evidence="8">
    <location>
        <begin position="41"/>
        <end position="61"/>
    </location>
</feature>
<feature type="transmembrane region" description="Helical" evidence="8">
    <location>
        <begin position="128"/>
        <end position="146"/>
    </location>
</feature>
<keyword evidence="7 8" id="KW-0472">Membrane</keyword>
<evidence type="ECO:0000256" key="5">
    <source>
        <dbReference type="ARBA" id="ARBA00022692"/>
    </source>
</evidence>
<feature type="transmembrane region" description="Helical" evidence="8">
    <location>
        <begin position="244"/>
        <end position="264"/>
    </location>
</feature>
<keyword evidence="11" id="KW-1185">Reference proteome</keyword>
<feature type="transmembrane region" description="Helical" evidence="8">
    <location>
        <begin position="152"/>
        <end position="167"/>
    </location>
</feature>